<comment type="caution">
    <text evidence="2">The sequence shown here is derived from an EMBL/GenBank/DDBJ whole genome shotgun (WGS) entry which is preliminary data.</text>
</comment>
<sequence>MAGFSKLVATILLMLMLRRGPASRRAAGSRGYASVRATVVPFAIQRGLAAAIAVDSVAVASAPDTVN</sequence>
<protein>
    <submittedName>
        <fullName evidence="2">Uncharacterized protein</fullName>
    </submittedName>
</protein>
<dbReference type="Proteomes" id="UP000824120">
    <property type="component" value="Chromosome 1"/>
</dbReference>
<evidence type="ECO:0000313" key="3">
    <source>
        <dbReference type="Proteomes" id="UP000824120"/>
    </source>
</evidence>
<keyword evidence="3" id="KW-1185">Reference proteome</keyword>
<name>A0A9J6AVE9_SOLCO</name>
<proteinExistence type="predicted"/>
<feature type="chain" id="PRO_5039929596" evidence="1">
    <location>
        <begin position="23"/>
        <end position="67"/>
    </location>
</feature>
<keyword evidence="1" id="KW-0732">Signal</keyword>
<dbReference type="EMBL" id="JACXVP010000001">
    <property type="protein sequence ID" value="KAG5628337.1"/>
    <property type="molecule type" value="Genomic_DNA"/>
</dbReference>
<evidence type="ECO:0000256" key="1">
    <source>
        <dbReference type="SAM" id="SignalP"/>
    </source>
</evidence>
<accession>A0A9J6AVE9</accession>
<feature type="signal peptide" evidence="1">
    <location>
        <begin position="1"/>
        <end position="22"/>
    </location>
</feature>
<reference evidence="2 3" key="1">
    <citation type="submission" date="2020-09" db="EMBL/GenBank/DDBJ databases">
        <title>De no assembly of potato wild relative species, Solanum commersonii.</title>
        <authorList>
            <person name="Cho K."/>
        </authorList>
    </citation>
    <scope>NUCLEOTIDE SEQUENCE [LARGE SCALE GENOMIC DNA]</scope>
    <source>
        <strain evidence="2">LZ3.2</strain>
        <tissue evidence="2">Leaf</tissue>
    </source>
</reference>
<dbReference type="AlphaFoldDB" id="A0A9J6AVE9"/>
<gene>
    <name evidence="2" type="ORF">H5410_000054</name>
</gene>
<evidence type="ECO:0000313" key="2">
    <source>
        <dbReference type="EMBL" id="KAG5628337.1"/>
    </source>
</evidence>
<organism evidence="2 3">
    <name type="scientific">Solanum commersonii</name>
    <name type="common">Commerson's wild potato</name>
    <name type="synonym">Commerson's nightshade</name>
    <dbReference type="NCBI Taxonomy" id="4109"/>
    <lineage>
        <taxon>Eukaryota</taxon>
        <taxon>Viridiplantae</taxon>
        <taxon>Streptophyta</taxon>
        <taxon>Embryophyta</taxon>
        <taxon>Tracheophyta</taxon>
        <taxon>Spermatophyta</taxon>
        <taxon>Magnoliopsida</taxon>
        <taxon>eudicotyledons</taxon>
        <taxon>Gunneridae</taxon>
        <taxon>Pentapetalae</taxon>
        <taxon>asterids</taxon>
        <taxon>lamiids</taxon>
        <taxon>Solanales</taxon>
        <taxon>Solanaceae</taxon>
        <taxon>Solanoideae</taxon>
        <taxon>Solaneae</taxon>
        <taxon>Solanum</taxon>
    </lineage>
</organism>